<feature type="domain" description="Polymerase beta nucleotidyltransferase" evidence="8">
    <location>
        <begin position="36"/>
        <end position="115"/>
    </location>
</feature>
<dbReference type="InterPro" id="IPR041633">
    <property type="entry name" value="Polbeta"/>
</dbReference>
<keyword evidence="10" id="KW-1185">Reference proteome</keyword>
<reference evidence="9 10" key="1">
    <citation type="submission" date="2022-08" db="EMBL/GenBank/DDBJ databases">
        <title>Proteogenomics of the novel Dehalobacterium formicoaceticum strain EZ94 highlights a key role of methyltransferases during anaerobic dichloromethane degradation.</title>
        <authorList>
            <person name="Wasmund K."/>
        </authorList>
    </citation>
    <scope>NUCLEOTIDE SEQUENCE [LARGE SCALE GENOMIC DNA]</scope>
    <source>
        <strain evidence="9 10">EZ94</strain>
    </source>
</reference>
<gene>
    <name evidence="9" type="ORF">NVS47_03565</name>
</gene>
<comment type="cofactor">
    <cofactor evidence="1">
        <name>Mg(2+)</name>
        <dbReference type="ChEBI" id="CHEBI:18420"/>
    </cofactor>
</comment>
<evidence type="ECO:0000313" key="10">
    <source>
        <dbReference type="Proteomes" id="UP001524944"/>
    </source>
</evidence>
<evidence type="ECO:0000256" key="2">
    <source>
        <dbReference type="ARBA" id="ARBA00022679"/>
    </source>
</evidence>
<dbReference type="CDD" id="cd05403">
    <property type="entry name" value="NT_KNTase_like"/>
    <property type="match status" value="1"/>
</dbReference>
<dbReference type="InterPro" id="IPR052038">
    <property type="entry name" value="Type-VII_TA_antitoxin"/>
</dbReference>
<dbReference type="PANTHER" id="PTHR33571">
    <property type="entry name" value="SSL8005 PROTEIN"/>
    <property type="match status" value="1"/>
</dbReference>
<evidence type="ECO:0000256" key="1">
    <source>
        <dbReference type="ARBA" id="ARBA00001946"/>
    </source>
</evidence>
<dbReference type="Gene3D" id="3.30.460.10">
    <property type="entry name" value="Beta Polymerase, domain 2"/>
    <property type="match status" value="1"/>
</dbReference>
<evidence type="ECO:0000256" key="7">
    <source>
        <dbReference type="ARBA" id="ARBA00022842"/>
    </source>
</evidence>
<evidence type="ECO:0000256" key="5">
    <source>
        <dbReference type="ARBA" id="ARBA00022741"/>
    </source>
</evidence>
<keyword evidence="7" id="KW-0460">Magnesium</keyword>
<keyword evidence="3" id="KW-0548">Nucleotidyltransferase</keyword>
<evidence type="ECO:0000256" key="6">
    <source>
        <dbReference type="ARBA" id="ARBA00022840"/>
    </source>
</evidence>
<dbReference type="InterPro" id="IPR043519">
    <property type="entry name" value="NT_sf"/>
</dbReference>
<organism evidence="9 10">
    <name type="scientific">Dehalobacterium formicoaceticum</name>
    <dbReference type="NCBI Taxonomy" id="51515"/>
    <lineage>
        <taxon>Bacteria</taxon>
        <taxon>Bacillati</taxon>
        <taxon>Bacillota</taxon>
        <taxon>Clostridia</taxon>
        <taxon>Eubacteriales</taxon>
        <taxon>Peptococcaceae</taxon>
        <taxon>Dehalobacterium</taxon>
    </lineage>
</organism>
<comment type="caution">
    <text evidence="9">The sequence shown here is derived from an EMBL/GenBank/DDBJ whole genome shotgun (WGS) entry which is preliminary data.</text>
</comment>
<keyword evidence="5" id="KW-0547">Nucleotide-binding</keyword>
<dbReference type="RefSeq" id="WP_157677388.1">
    <property type="nucleotide sequence ID" value="NZ_CP022121.1"/>
</dbReference>
<keyword evidence="4" id="KW-0479">Metal-binding</keyword>
<proteinExistence type="predicted"/>
<evidence type="ECO:0000256" key="3">
    <source>
        <dbReference type="ARBA" id="ARBA00022695"/>
    </source>
</evidence>
<dbReference type="PANTHER" id="PTHR33571:SF14">
    <property type="entry name" value="PROTEIN ADENYLYLTRANSFERASE MJ0435-RELATED"/>
    <property type="match status" value="1"/>
</dbReference>
<accession>A0ABT1Y370</accession>
<sequence>MMKKGTQVCIKWLRTLCHLKRYKKKLFPFLRRIRSKKAVLFGSYARNNVTNNSDIDLYIDTDGRLRGLDFVGLLEHLVNILRKNVDLIDKSHIEPNSLILQEIEHGGIVLYEKSNDLQQDSELVQL</sequence>
<evidence type="ECO:0000313" key="9">
    <source>
        <dbReference type="EMBL" id="MCR6544600.1"/>
    </source>
</evidence>
<protein>
    <submittedName>
        <fullName evidence="9">Nucleotidyltransferase domain-containing protein</fullName>
    </submittedName>
</protein>
<dbReference type="Pfam" id="PF18765">
    <property type="entry name" value="Polbeta"/>
    <property type="match status" value="1"/>
</dbReference>
<dbReference type="EMBL" id="JANPWE010000001">
    <property type="protein sequence ID" value="MCR6544600.1"/>
    <property type="molecule type" value="Genomic_DNA"/>
</dbReference>
<evidence type="ECO:0000259" key="8">
    <source>
        <dbReference type="Pfam" id="PF18765"/>
    </source>
</evidence>
<name>A0ABT1Y370_9FIRM</name>
<dbReference type="Proteomes" id="UP001524944">
    <property type="component" value="Unassembled WGS sequence"/>
</dbReference>
<keyword evidence="6" id="KW-0067">ATP-binding</keyword>
<dbReference type="SUPFAM" id="SSF81301">
    <property type="entry name" value="Nucleotidyltransferase"/>
    <property type="match status" value="1"/>
</dbReference>
<evidence type="ECO:0000256" key="4">
    <source>
        <dbReference type="ARBA" id="ARBA00022723"/>
    </source>
</evidence>
<keyword evidence="2" id="KW-0808">Transferase</keyword>